<keyword evidence="17" id="KW-1185">Reference proteome</keyword>
<dbReference type="InterPro" id="IPR015211">
    <property type="entry name" value="Peptidase_M1_C"/>
</dbReference>
<evidence type="ECO:0000256" key="4">
    <source>
        <dbReference type="ARBA" id="ARBA00012564"/>
    </source>
</evidence>
<dbReference type="SMART" id="SM01263">
    <property type="entry name" value="Leuk-A4-hydro_C"/>
    <property type="match status" value="1"/>
</dbReference>
<dbReference type="Pfam" id="PF17900">
    <property type="entry name" value="Peptidase_M1_N"/>
    <property type="match status" value="1"/>
</dbReference>
<evidence type="ECO:0000313" key="17">
    <source>
        <dbReference type="Proteomes" id="UP000501600"/>
    </source>
</evidence>
<comment type="cofactor">
    <cofactor evidence="13">
        <name>Zn(2+)</name>
        <dbReference type="ChEBI" id="CHEBI:29105"/>
    </cofactor>
    <text evidence="13">Binds 1 zinc ion per subunit.</text>
</comment>
<keyword evidence="9" id="KW-0378">Hydrolase</keyword>
<dbReference type="AlphaFoldDB" id="A0A6H2DM98"/>
<feature type="binding site" evidence="13">
    <location>
        <position position="326"/>
    </location>
    <ligand>
        <name>Zn(2+)</name>
        <dbReference type="ChEBI" id="CHEBI:29105"/>
        <note>catalytic</note>
    </ligand>
</feature>
<dbReference type="Gene3D" id="1.25.40.320">
    <property type="entry name" value="Peptidase M1, leukotriene A4 hydrolase/aminopeptidase C-terminal domain"/>
    <property type="match status" value="1"/>
</dbReference>
<evidence type="ECO:0000256" key="2">
    <source>
        <dbReference type="ARBA" id="ARBA00004496"/>
    </source>
</evidence>
<dbReference type="InterPro" id="IPR001930">
    <property type="entry name" value="Peptidase_M1"/>
</dbReference>
<keyword evidence="10 13" id="KW-0862">Zinc</keyword>
<dbReference type="SUPFAM" id="SSF55486">
    <property type="entry name" value="Metalloproteases ('zincins'), catalytic domain"/>
    <property type="match status" value="1"/>
</dbReference>
<dbReference type="PANTHER" id="PTHR45726:SF3">
    <property type="entry name" value="LEUKOTRIENE A-4 HYDROLASE"/>
    <property type="match status" value="1"/>
</dbReference>
<name>A0A6H2DM98_9SPHN</name>
<dbReference type="CDD" id="cd09599">
    <property type="entry name" value="M1_LTA4H"/>
    <property type="match status" value="1"/>
</dbReference>
<dbReference type="KEGG" id="phao:HF685_08165"/>
<dbReference type="EMBL" id="CP051217">
    <property type="protein sequence ID" value="QJB69257.1"/>
    <property type="molecule type" value="Genomic_DNA"/>
</dbReference>
<reference evidence="16 17" key="1">
    <citation type="submission" date="2020-04" db="EMBL/GenBank/DDBJ databases">
        <title>Genome sequence for Sphingorhabdus sp. strain M1.</title>
        <authorList>
            <person name="Park S.-J."/>
        </authorList>
    </citation>
    <scope>NUCLEOTIDE SEQUENCE [LARGE SCALE GENOMIC DNA]</scope>
    <source>
        <strain evidence="16 17">JK6</strain>
    </source>
</reference>
<dbReference type="RefSeq" id="WP_168819176.1">
    <property type="nucleotide sequence ID" value="NZ_CP051217.1"/>
</dbReference>
<evidence type="ECO:0000256" key="11">
    <source>
        <dbReference type="ARBA" id="ARBA00023049"/>
    </source>
</evidence>
<dbReference type="Pfam" id="PF01433">
    <property type="entry name" value="Peptidase_M1"/>
    <property type="match status" value="1"/>
</dbReference>
<organism evidence="16 17">
    <name type="scientific">Parasphingorhabdus halotolerans</name>
    <dbReference type="NCBI Taxonomy" id="2725558"/>
    <lineage>
        <taxon>Bacteria</taxon>
        <taxon>Pseudomonadati</taxon>
        <taxon>Pseudomonadota</taxon>
        <taxon>Alphaproteobacteria</taxon>
        <taxon>Sphingomonadales</taxon>
        <taxon>Sphingomonadaceae</taxon>
        <taxon>Parasphingorhabdus</taxon>
    </lineage>
</organism>
<evidence type="ECO:0000256" key="14">
    <source>
        <dbReference type="SAM" id="SignalP"/>
    </source>
</evidence>
<keyword evidence="14" id="KW-0732">Signal</keyword>
<dbReference type="Gene3D" id="2.60.40.1730">
    <property type="entry name" value="tricorn interacting facor f3 domain"/>
    <property type="match status" value="1"/>
</dbReference>
<comment type="similarity">
    <text evidence="3">Belongs to the peptidase M1 family.</text>
</comment>
<evidence type="ECO:0000256" key="12">
    <source>
        <dbReference type="PIRSR" id="PIRSR634015-1"/>
    </source>
</evidence>
<evidence type="ECO:0000256" key="6">
    <source>
        <dbReference type="ARBA" id="ARBA00022490"/>
    </source>
</evidence>
<keyword evidence="8 13" id="KW-0479">Metal-binding</keyword>
<keyword evidence="6" id="KW-0963">Cytoplasm</keyword>
<sequence>MKSIAYAASVLFLIHAGTGAMAAERAIPAPVLTTPEALDEWTYAKPQEARVTHVALDLVADFENKRVYGTATLDIDALPDANSVVLDDAGMIIQSVTAADGRVLEWAIGVRDKLLGAPLEIKLDGARQLTIRYVSAPDAAALQWLPKEATAGGRQPFLFSQGQSIVNRTWIPTQDSPGIRQTWSARITVPDGVIPVMSGLSLSEKGVATGDGRKSYRFEMNNPVPPYLVALAIGDLEFRKLGPRSGVYAEPEIVEQAAAEFGDVEKMIDAAEALYGPYRWGRYDMLVLPPSFPYGGMENPNMTFLTPTLITGDRSNTDVVAHELAHSWSGNLVTNATWKDGWLNEGFTTYFENRIMEAVYGEERAAMYADLDYEEMQAIIQKTGPTSSATQLHADPSDGPARIQYFKGATFLRTIEQTVGRAKWDAYLKSYFDRHAFQPQTTAGFLADLRKNLVKGDDALEQKLQIDRWAYQPGLPDNAIAPQSATLAAVDETLALFNAGGAVQDVNVTGWSTQQWLRFLRGLPREQSAMRLAELDDGLNLSRSANAYVQSAWFEIAIANRYDPAVPAIKDYLKDIGRILLLRPVYAALLQQGDWGRPVAEGSYATAKPGYHPLTQKVVEGMLKPE</sequence>
<evidence type="ECO:0000256" key="3">
    <source>
        <dbReference type="ARBA" id="ARBA00010136"/>
    </source>
</evidence>
<feature type="domain" description="Peptidase M1 leukotriene A4 hydrolase/aminopeptidase C-terminal" evidence="15">
    <location>
        <begin position="486"/>
        <end position="623"/>
    </location>
</feature>
<keyword evidence="7" id="KW-0645">Protease</keyword>
<evidence type="ECO:0000256" key="13">
    <source>
        <dbReference type="PIRSR" id="PIRSR634015-3"/>
    </source>
</evidence>
<feature type="active site" description="Proton acceptor" evidence="12">
    <location>
        <position position="323"/>
    </location>
</feature>
<proteinExistence type="inferred from homology"/>
<dbReference type="GO" id="GO:0016285">
    <property type="term" value="F:alanyl aminopeptidase activity"/>
    <property type="evidence" value="ECO:0007669"/>
    <property type="project" value="UniProtKB-EC"/>
</dbReference>
<dbReference type="InterPro" id="IPR045357">
    <property type="entry name" value="Aminopeptidase_N-like_N"/>
</dbReference>
<accession>A0A6H2DM98</accession>
<dbReference type="FunFam" id="3.30.2010.30:FF:000001">
    <property type="entry name" value="Leukotriene A(4) hydrolase"/>
    <property type="match status" value="1"/>
</dbReference>
<dbReference type="Proteomes" id="UP000501600">
    <property type="component" value="Chromosome"/>
</dbReference>
<dbReference type="PANTHER" id="PTHR45726">
    <property type="entry name" value="LEUKOTRIENE A-4 HYDROLASE"/>
    <property type="match status" value="1"/>
</dbReference>
<dbReference type="InterPro" id="IPR049980">
    <property type="entry name" value="LTA4H_cat"/>
</dbReference>
<dbReference type="GO" id="GO:0008237">
    <property type="term" value="F:metallopeptidase activity"/>
    <property type="evidence" value="ECO:0007669"/>
    <property type="project" value="UniProtKB-KW"/>
</dbReference>
<dbReference type="PRINTS" id="PR00756">
    <property type="entry name" value="ALADIPTASE"/>
</dbReference>
<keyword evidence="11" id="KW-0482">Metalloprotease</keyword>
<dbReference type="GO" id="GO:0005737">
    <property type="term" value="C:cytoplasm"/>
    <property type="evidence" value="ECO:0007669"/>
    <property type="project" value="UniProtKB-SubCell"/>
</dbReference>
<evidence type="ECO:0000259" key="15">
    <source>
        <dbReference type="SMART" id="SM01263"/>
    </source>
</evidence>
<dbReference type="Gene3D" id="3.30.2010.30">
    <property type="match status" value="1"/>
</dbReference>
<feature type="chain" id="PRO_5026304076" description="Aminopeptidase N" evidence="14">
    <location>
        <begin position="23"/>
        <end position="626"/>
    </location>
</feature>
<dbReference type="InterPro" id="IPR034015">
    <property type="entry name" value="M1_LTA4H"/>
</dbReference>
<evidence type="ECO:0000256" key="9">
    <source>
        <dbReference type="ARBA" id="ARBA00022801"/>
    </source>
</evidence>
<gene>
    <name evidence="16" type="ORF">HF685_08165</name>
</gene>
<feature type="signal peptide" evidence="14">
    <location>
        <begin position="1"/>
        <end position="22"/>
    </location>
</feature>
<dbReference type="InterPro" id="IPR038502">
    <property type="entry name" value="M1_LTA-4_hydro/amino_C_sf"/>
</dbReference>
<dbReference type="Gene3D" id="1.10.390.10">
    <property type="entry name" value="Neutral Protease Domain 2"/>
    <property type="match status" value="1"/>
</dbReference>
<dbReference type="SUPFAM" id="SSF48371">
    <property type="entry name" value="ARM repeat"/>
    <property type="match status" value="1"/>
</dbReference>
<dbReference type="GO" id="GO:0008270">
    <property type="term" value="F:zinc ion binding"/>
    <property type="evidence" value="ECO:0007669"/>
    <property type="project" value="InterPro"/>
</dbReference>
<dbReference type="InterPro" id="IPR027268">
    <property type="entry name" value="Peptidase_M4/M1_CTD_sf"/>
</dbReference>
<feature type="active site" description="Proton donor" evidence="12">
    <location>
        <position position="405"/>
    </location>
</feature>
<comment type="catalytic activity">
    <reaction evidence="1">
        <text>Release of an N-terminal amino acid, Xaa-|-Yaa- from a peptide, amide or arylamide. Xaa is preferably Ala, but may be most amino acids including Pro (slow action). When a terminal hydrophobic residue is followed by a prolyl residue, the two may be released as an intact Xaa-Pro dipeptide.</text>
        <dbReference type="EC" id="3.4.11.2"/>
    </reaction>
</comment>
<evidence type="ECO:0000256" key="8">
    <source>
        <dbReference type="ARBA" id="ARBA00022723"/>
    </source>
</evidence>
<dbReference type="EC" id="3.4.11.2" evidence="4"/>
<evidence type="ECO:0000256" key="1">
    <source>
        <dbReference type="ARBA" id="ARBA00000098"/>
    </source>
</evidence>
<evidence type="ECO:0000313" key="16">
    <source>
        <dbReference type="EMBL" id="QJB69257.1"/>
    </source>
</evidence>
<dbReference type="Pfam" id="PF09127">
    <property type="entry name" value="Leuk-A4-hydro_C"/>
    <property type="match status" value="1"/>
</dbReference>
<dbReference type="InterPro" id="IPR014782">
    <property type="entry name" value="Peptidase_M1_dom"/>
</dbReference>
<dbReference type="GO" id="GO:0006508">
    <property type="term" value="P:proteolysis"/>
    <property type="evidence" value="ECO:0007669"/>
    <property type="project" value="UniProtKB-KW"/>
</dbReference>
<dbReference type="InterPro" id="IPR042097">
    <property type="entry name" value="Aminopeptidase_N-like_N_sf"/>
</dbReference>
<dbReference type="SUPFAM" id="SSF63737">
    <property type="entry name" value="Leukotriene A4 hydrolase N-terminal domain"/>
    <property type="match status" value="1"/>
</dbReference>
<evidence type="ECO:0000256" key="5">
    <source>
        <dbReference type="ARBA" id="ARBA00015611"/>
    </source>
</evidence>
<feature type="binding site" evidence="13">
    <location>
        <position position="322"/>
    </location>
    <ligand>
        <name>Zn(2+)</name>
        <dbReference type="ChEBI" id="CHEBI:29105"/>
        <note>catalytic</note>
    </ligand>
</feature>
<evidence type="ECO:0000256" key="7">
    <source>
        <dbReference type="ARBA" id="ARBA00022670"/>
    </source>
</evidence>
<protein>
    <recommendedName>
        <fullName evidence="5">Aminopeptidase N</fullName>
        <ecNumber evidence="4">3.4.11.2</ecNumber>
    </recommendedName>
</protein>
<dbReference type="InterPro" id="IPR016024">
    <property type="entry name" value="ARM-type_fold"/>
</dbReference>
<evidence type="ECO:0000256" key="10">
    <source>
        <dbReference type="ARBA" id="ARBA00022833"/>
    </source>
</evidence>
<comment type="subcellular location">
    <subcellularLocation>
        <location evidence="2">Cytoplasm</location>
    </subcellularLocation>
</comment>
<feature type="binding site" evidence="13">
    <location>
        <position position="345"/>
    </location>
    <ligand>
        <name>Zn(2+)</name>
        <dbReference type="ChEBI" id="CHEBI:29105"/>
        <note>catalytic</note>
    </ligand>
</feature>